<feature type="transmembrane region" description="Helical" evidence="1">
    <location>
        <begin position="400"/>
        <end position="427"/>
    </location>
</feature>
<evidence type="ECO:0008006" key="4">
    <source>
        <dbReference type="Google" id="ProtNLM"/>
    </source>
</evidence>
<evidence type="ECO:0000313" key="2">
    <source>
        <dbReference type="EMBL" id="KAK2950122.1"/>
    </source>
</evidence>
<accession>A0ABQ9XC84</accession>
<comment type="caution">
    <text evidence="2">The sequence shown here is derived from an EMBL/GenBank/DDBJ whole genome shotgun (WGS) entry which is preliminary data.</text>
</comment>
<gene>
    <name evidence="2" type="ORF">BLNAU_14924</name>
</gene>
<dbReference type="InterPro" id="IPR011050">
    <property type="entry name" value="Pectin_lyase_fold/virulence"/>
</dbReference>
<evidence type="ECO:0000256" key="1">
    <source>
        <dbReference type="SAM" id="Phobius"/>
    </source>
</evidence>
<keyword evidence="3" id="KW-1185">Reference proteome</keyword>
<organism evidence="2 3">
    <name type="scientific">Blattamonas nauphoetae</name>
    <dbReference type="NCBI Taxonomy" id="2049346"/>
    <lineage>
        <taxon>Eukaryota</taxon>
        <taxon>Metamonada</taxon>
        <taxon>Preaxostyla</taxon>
        <taxon>Oxymonadida</taxon>
        <taxon>Blattamonas</taxon>
    </lineage>
</organism>
<evidence type="ECO:0000313" key="3">
    <source>
        <dbReference type="Proteomes" id="UP001281761"/>
    </source>
</evidence>
<keyword evidence="1" id="KW-0812">Transmembrane</keyword>
<dbReference type="SUPFAM" id="SSF51126">
    <property type="entry name" value="Pectin lyase-like"/>
    <property type="match status" value="2"/>
</dbReference>
<dbReference type="Proteomes" id="UP001281761">
    <property type="component" value="Unassembled WGS sequence"/>
</dbReference>
<proteinExistence type="predicted"/>
<dbReference type="PANTHER" id="PTHR11319:SF35">
    <property type="entry name" value="OUTER MEMBRANE PROTEIN PMPC-RELATED"/>
    <property type="match status" value="1"/>
</dbReference>
<keyword evidence="1" id="KW-0472">Membrane</keyword>
<dbReference type="PANTHER" id="PTHR11319">
    <property type="entry name" value="G PROTEIN-COUPLED RECEPTOR-RELATED"/>
    <property type="match status" value="1"/>
</dbReference>
<dbReference type="EMBL" id="JARBJD010000142">
    <property type="protein sequence ID" value="KAK2950122.1"/>
    <property type="molecule type" value="Genomic_DNA"/>
</dbReference>
<sequence length="445" mass="47711">MKNIIINPSQAAVFVDGRDNSKVELVECTIFGNELPKAFLFGANSSLTLKSMYFKSVASKGTLIEADPAVADPNMSITLDRCHFFDLDASTSRPIVSGERILKTTIKDCLFKDCHCSDTSPLPEPTANIAGREVTIMDTHMRNNTGPLSGLLTFGVQASKLNISGVTSIANTNSARFSNCVTFTPNSVVHVMDSTVKESNTTELWPSGGFLYLPSTTTTLTIDDTKFFNDTAAAHGGSIFVATEKSVELRNVDGTYCGAGKDGGFLYFGGHGTLLVFKGNMTLNMATRNGGSLFLADYATLFVYEGLFNHCKADESGGAVALTLQKGANTTFKFVKFVRNKALDGLGQDVLATKSENGKKLTMAAFVRCKSETTHPKVTLMPEKNHANWSNSHAAWVGGWVAFVVVMVLVVVAVSVAVPLICCYCGYCTACGVNRKGSKSGYTQV</sequence>
<keyword evidence="1" id="KW-1133">Transmembrane helix</keyword>
<name>A0ABQ9XC84_9EUKA</name>
<reference evidence="2 3" key="1">
    <citation type="journal article" date="2022" name="bioRxiv">
        <title>Genomics of Preaxostyla Flagellates Illuminates Evolutionary Transitions and the Path Towards Mitochondrial Loss.</title>
        <authorList>
            <person name="Novak L.V.F."/>
            <person name="Treitli S.C."/>
            <person name="Pyrih J."/>
            <person name="Halakuc P."/>
            <person name="Pipaliya S.V."/>
            <person name="Vacek V."/>
            <person name="Brzon O."/>
            <person name="Soukal P."/>
            <person name="Eme L."/>
            <person name="Dacks J.B."/>
            <person name="Karnkowska A."/>
            <person name="Elias M."/>
            <person name="Hampl V."/>
        </authorList>
    </citation>
    <scope>NUCLEOTIDE SEQUENCE [LARGE SCALE GENOMIC DNA]</scope>
    <source>
        <strain evidence="2">NAU3</strain>
        <tissue evidence="2">Gut</tissue>
    </source>
</reference>
<protein>
    <recommendedName>
        <fullName evidence="4">Right handed beta helix domain-containing protein</fullName>
    </recommendedName>
</protein>